<keyword evidence="1" id="KW-1133">Transmembrane helix</keyword>
<dbReference type="SUPFAM" id="SSF52266">
    <property type="entry name" value="SGNH hydrolase"/>
    <property type="match status" value="1"/>
</dbReference>
<dbReference type="Gene3D" id="3.40.50.1110">
    <property type="entry name" value="SGNH hydrolase"/>
    <property type="match status" value="1"/>
</dbReference>
<proteinExistence type="predicted"/>
<gene>
    <name evidence="2" type="ORF">AYP45_05360</name>
</gene>
<organism evidence="2 3">
    <name type="scientific">Candidatus Brocadia carolinensis</name>
    <dbReference type="NCBI Taxonomy" id="1004156"/>
    <lineage>
        <taxon>Bacteria</taxon>
        <taxon>Pseudomonadati</taxon>
        <taxon>Planctomycetota</taxon>
        <taxon>Candidatus Brocadiia</taxon>
        <taxon>Candidatus Brocadiales</taxon>
        <taxon>Candidatus Brocadiaceae</taxon>
        <taxon>Candidatus Brocadia</taxon>
    </lineage>
</organism>
<evidence type="ECO:0000313" key="2">
    <source>
        <dbReference type="EMBL" id="OOP57118.1"/>
    </source>
</evidence>
<keyword evidence="1" id="KW-0472">Membrane</keyword>
<dbReference type="Proteomes" id="UP000189681">
    <property type="component" value="Unassembled WGS sequence"/>
</dbReference>
<feature type="transmembrane region" description="Helical" evidence="1">
    <location>
        <begin position="12"/>
        <end position="34"/>
    </location>
</feature>
<dbReference type="GO" id="GO:0016788">
    <property type="term" value="F:hydrolase activity, acting on ester bonds"/>
    <property type="evidence" value="ECO:0007669"/>
    <property type="project" value="UniProtKB-ARBA"/>
</dbReference>
<keyword evidence="1" id="KW-0812">Transmembrane</keyword>
<dbReference type="EMBL" id="AYTS01000044">
    <property type="protein sequence ID" value="OOP57118.1"/>
    <property type="molecule type" value="Genomic_DNA"/>
</dbReference>
<dbReference type="STRING" id="1004156.AYP45_05360"/>
<protein>
    <recommendedName>
        <fullName evidence="4">SGNH hydrolase-type esterase domain-containing protein</fullName>
    </recommendedName>
</protein>
<sequence>MGNNSYFAKRLVLGKFTINILISLIIFLVFIGLIEAILRTTHVFNAKTPWIKPDPILGFRYIPGSNDWHFFENDHPITGRINRYGWRDKEWLLNKPQHVYRVAVLGDSMVASLDVESDRSFLALTEDQLNKSSQQYTFELMNFGLSNISQAEEYLILKNDIIQFSPDIVLLFFFPGNDLHDMNRETASHVKRPFYNISKDGELLLDTSFTEGRYYVIRHGFNLVKQHSALINLIGERYASYKEYRRNKAVNLSGKHGKEHLPGYLSLCTTNPDPIFTKNYRLNKILIKEMAKYCKDRETNFMLVTVNIPDIYKPEDEKKICIY</sequence>
<evidence type="ECO:0000313" key="3">
    <source>
        <dbReference type="Proteomes" id="UP000189681"/>
    </source>
</evidence>
<dbReference type="InterPro" id="IPR036514">
    <property type="entry name" value="SGNH_hydro_sf"/>
</dbReference>
<accession>A0A1V4AVG6</accession>
<evidence type="ECO:0008006" key="4">
    <source>
        <dbReference type="Google" id="ProtNLM"/>
    </source>
</evidence>
<name>A0A1V4AVG6_9BACT</name>
<evidence type="ECO:0000256" key="1">
    <source>
        <dbReference type="SAM" id="Phobius"/>
    </source>
</evidence>
<dbReference type="AlphaFoldDB" id="A0A1V4AVG6"/>
<reference evidence="2 3" key="1">
    <citation type="journal article" date="2017" name="Water Res.">
        <title>Discovery and metagenomic analysis of an anammox bacterial enrichment related to Candidatus "Brocadia caroliniensis" in a full-scale glycerol-fed nitritation-denitritation separate centrate treatment process.</title>
        <authorList>
            <person name="Park H."/>
            <person name="Brotto A.C."/>
            <person name="van Loosdrecht M.C."/>
            <person name="Chandran K."/>
        </authorList>
    </citation>
    <scope>NUCLEOTIDE SEQUENCE [LARGE SCALE GENOMIC DNA]</scope>
    <source>
        <strain evidence="2">26THWARD</strain>
    </source>
</reference>
<comment type="caution">
    <text evidence="2">The sequence shown here is derived from an EMBL/GenBank/DDBJ whole genome shotgun (WGS) entry which is preliminary data.</text>
</comment>